<dbReference type="SUPFAM" id="SSF56601">
    <property type="entry name" value="beta-lactamase/transpeptidase-like"/>
    <property type="match status" value="1"/>
</dbReference>
<evidence type="ECO:0000259" key="2">
    <source>
        <dbReference type="Pfam" id="PF00144"/>
    </source>
</evidence>
<dbReference type="EMBL" id="RRAZ01000004">
    <property type="protein sequence ID" value="RRH77249.1"/>
    <property type="molecule type" value="Genomic_DNA"/>
</dbReference>
<dbReference type="OrthoDB" id="7791015at2"/>
<reference evidence="4 5" key="1">
    <citation type="submission" date="2018-11" db="EMBL/GenBank/DDBJ databases">
        <title>Gemmobacter sp. nov., YIM 102744-1 draft genome.</title>
        <authorList>
            <person name="Li G."/>
            <person name="Jiang Y."/>
        </authorList>
    </citation>
    <scope>NUCLEOTIDE SEQUENCE [LARGE SCALE GENOMIC DNA]</scope>
    <source>
        <strain evidence="4 5">YIM 102744-1</strain>
    </source>
</reference>
<dbReference type="InterPro" id="IPR012856">
    <property type="entry name" value="DAP_B_dom"/>
</dbReference>
<organism evidence="4 5">
    <name type="scientific">Falsigemmobacter faecalis</name>
    <dbReference type="NCBI Taxonomy" id="2488730"/>
    <lineage>
        <taxon>Bacteria</taxon>
        <taxon>Pseudomonadati</taxon>
        <taxon>Pseudomonadota</taxon>
        <taxon>Alphaproteobacteria</taxon>
        <taxon>Rhodobacterales</taxon>
        <taxon>Paracoccaceae</taxon>
        <taxon>Falsigemmobacter</taxon>
    </lineage>
</organism>
<gene>
    <name evidence="4" type="ORF">EG244_03340</name>
</gene>
<dbReference type="Gene3D" id="3.40.710.10">
    <property type="entry name" value="DD-peptidase/beta-lactamase superfamily"/>
    <property type="match status" value="1"/>
</dbReference>
<dbReference type="Proteomes" id="UP000282125">
    <property type="component" value="Unassembled WGS sequence"/>
</dbReference>
<accession>A0A3P3DSP3</accession>
<proteinExistence type="predicted"/>
<dbReference type="InterPro" id="IPR050491">
    <property type="entry name" value="AmpC-like"/>
</dbReference>
<evidence type="ECO:0000313" key="4">
    <source>
        <dbReference type="EMBL" id="RRH77249.1"/>
    </source>
</evidence>
<protein>
    <submittedName>
        <fullName evidence="4">D-aminopeptidase</fullName>
        <ecNumber evidence="4">3.4.11.19</ecNumber>
    </submittedName>
</protein>
<evidence type="ECO:0000256" key="1">
    <source>
        <dbReference type="ARBA" id="ARBA00022438"/>
    </source>
</evidence>
<dbReference type="SUPFAM" id="SSF50886">
    <property type="entry name" value="D-aminopeptidase, middle and C-terminal domains"/>
    <property type="match status" value="2"/>
</dbReference>
<evidence type="ECO:0000259" key="3">
    <source>
        <dbReference type="Pfam" id="PF07930"/>
    </source>
</evidence>
<dbReference type="PANTHER" id="PTHR46825">
    <property type="entry name" value="D-ALANYL-D-ALANINE-CARBOXYPEPTIDASE/ENDOPEPTIDASE AMPH"/>
    <property type="match status" value="1"/>
</dbReference>
<keyword evidence="4" id="KW-0378">Hydrolase</keyword>
<dbReference type="NCBIfam" id="NF009622">
    <property type="entry name" value="PRK13128.1"/>
    <property type="match status" value="1"/>
</dbReference>
<feature type="domain" description="D-aminopeptidase" evidence="3">
    <location>
        <begin position="348"/>
        <end position="522"/>
    </location>
</feature>
<sequence>MSRRPDVTRLSLSAAEAALNALPQSLRGPGGAAAILHEGRVIAERVWGYANLETGQAMTAQTRIPLCSISKQFTCMVMLAACGAPEALDARLLAHLPNFKGDLPKVRDLANNQSGLRDYWAQTILMGAKAEQFFAPEDAARVFAYLQSPHFAPGTRYSYNNGNFRLIADLIEAETGAAFADLLSRHVLAPAGMEAAYLAADTRTAPDGIAGYEGSEETGYLPAENGLWWMGDAGMAASLNDMCSYEGWIDATRDDPASLYNLAAAPQSFRDGTRAHYGFGLQHHGIGGDHFTGHGGALRGFRAYRMAGRDSRFSVVVLLNHHGDAHGAAHGIARAALGVTSVAAHPVAADLAGQWYCEETGLLARIEPQGSHARLHFGTGPDGLAGQADGSLKGGFVKAARDGADLVMARGLENYAARLTPLARDLATSPQDLTGRWICEEIGSEMEITTQGGMGYAIFKGPLGTGRPELIRPAAKDHWQLVTRRSLDAPAPGDWTMKLIRDEGGAPEAIRLSVWLARNLIWKKA</sequence>
<keyword evidence="1 4" id="KW-0645">Protease</keyword>
<feature type="domain" description="Beta-lactamase-related" evidence="2">
    <location>
        <begin position="19"/>
        <end position="335"/>
    </location>
</feature>
<dbReference type="Gene3D" id="2.40.128.50">
    <property type="match status" value="2"/>
</dbReference>
<dbReference type="GO" id="GO:0004177">
    <property type="term" value="F:aminopeptidase activity"/>
    <property type="evidence" value="ECO:0007669"/>
    <property type="project" value="UniProtKB-KW"/>
</dbReference>
<dbReference type="EC" id="3.4.11.19" evidence="4"/>
<dbReference type="InterPro" id="IPR012338">
    <property type="entry name" value="Beta-lactam/transpept-like"/>
</dbReference>
<dbReference type="AlphaFoldDB" id="A0A3P3DSP3"/>
<keyword evidence="5" id="KW-1185">Reference proteome</keyword>
<keyword evidence="1 4" id="KW-0031">Aminopeptidase</keyword>
<dbReference type="InterPro" id="IPR001466">
    <property type="entry name" value="Beta-lactam-related"/>
</dbReference>
<dbReference type="InterPro" id="IPR027279">
    <property type="entry name" value="D_amino_pept/lipop_sf"/>
</dbReference>
<dbReference type="Pfam" id="PF07930">
    <property type="entry name" value="DAP_B"/>
    <property type="match status" value="1"/>
</dbReference>
<evidence type="ECO:0000313" key="5">
    <source>
        <dbReference type="Proteomes" id="UP000282125"/>
    </source>
</evidence>
<comment type="caution">
    <text evidence="4">The sequence shown here is derived from an EMBL/GenBank/DDBJ whole genome shotgun (WGS) entry which is preliminary data.</text>
</comment>
<name>A0A3P3DSP3_9RHOB</name>
<dbReference type="PANTHER" id="PTHR46825:SF9">
    <property type="entry name" value="BETA-LACTAMASE-RELATED DOMAIN-CONTAINING PROTEIN"/>
    <property type="match status" value="1"/>
</dbReference>
<dbReference type="Pfam" id="PF00144">
    <property type="entry name" value="Beta-lactamase"/>
    <property type="match status" value="1"/>
</dbReference>